<evidence type="ECO:0000313" key="2">
    <source>
        <dbReference type="EMBL" id="KAB1077678.1"/>
    </source>
</evidence>
<keyword evidence="1" id="KW-0472">Membrane</keyword>
<keyword evidence="1" id="KW-1133">Transmembrane helix</keyword>
<dbReference type="Proteomes" id="UP000474159">
    <property type="component" value="Unassembled WGS sequence"/>
</dbReference>
<dbReference type="EMBL" id="VZZK01000019">
    <property type="protein sequence ID" value="KAB1077678.1"/>
    <property type="molecule type" value="Genomic_DNA"/>
</dbReference>
<gene>
    <name evidence="2" type="ORF">F6X53_18000</name>
</gene>
<comment type="caution">
    <text evidence="2">The sequence shown here is derived from an EMBL/GenBank/DDBJ whole genome shotgun (WGS) entry which is preliminary data.</text>
</comment>
<dbReference type="AlphaFoldDB" id="A0A6L3T3G5"/>
<proteinExistence type="predicted"/>
<feature type="transmembrane region" description="Helical" evidence="1">
    <location>
        <begin position="12"/>
        <end position="31"/>
    </location>
</feature>
<accession>A0A6L3T3G5</accession>
<keyword evidence="1" id="KW-0812">Transmembrane</keyword>
<evidence type="ECO:0000313" key="3">
    <source>
        <dbReference type="Proteomes" id="UP000474159"/>
    </source>
</evidence>
<organism evidence="2 3">
    <name type="scientific">Methylobacterium soli</name>
    <dbReference type="NCBI Taxonomy" id="553447"/>
    <lineage>
        <taxon>Bacteria</taxon>
        <taxon>Pseudomonadati</taxon>
        <taxon>Pseudomonadota</taxon>
        <taxon>Alphaproteobacteria</taxon>
        <taxon>Hyphomicrobiales</taxon>
        <taxon>Methylobacteriaceae</taxon>
        <taxon>Methylobacterium</taxon>
    </lineage>
</organism>
<dbReference type="OrthoDB" id="8453538at2"/>
<keyword evidence="3" id="KW-1185">Reference proteome</keyword>
<evidence type="ECO:0000256" key="1">
    <source>
        <dbReference type="SAM" id="Phobius"/>
    </source>
</evidence>
<sequence>MNATSRLHQEETQFRIILAATYPFFLVAALAQRLRPGRSPNPTAPPSGLSARRSVFGEAKAMAVSAIPFAFMG</sequence>
<reference evidence="2 3" key="1">
    <citation type="submission" date="2019-09" db="EMBL/GenBank/DDBJ databases">
        <title>YIM 48816 draft genome.</title>
        <authorList>
            <person name="Jiang L."/>
        </authorList>
    </citation>
    <scope>NUCLEOTIDE SEQUENCE [LARGE SCALE GENOMIC DNA]</scope>
    <source>
        <strain evidence="2 3">YIM 48816</strain>
    </source>
</reference>
<name>A0A6L3T3G5_9HYPH</name>
<protein>
    <submittedName>
        <fullName evidence="2">Uncharacterized protein</fullName>
    </submittedName>
</protein>